<sequence>MVRKARQASHRRKGISTVSRDERAAKDEKARYERFRRRRWGIIKKISEYVEKFDAQACVLVSDRYQTHYFTSGEWVREPERIPGVIRVFGPGRRDLRRRGSMSSEASYETASDQPDLRLIQGLSTTYAASLSGLRNVLSRMVKTIEALQVKNTLDA</sequence>
<dbReference type="GO" id="GO:0045944">
    <property type="term" value="P:positive regulation of transcription by RNA polymerase II"/>
    <property type="evidence" value="ECO:0007669"/>
    <property type="project" value="UniProtKB-ARBA"/>
</dbReference>
<keyword evidence="9" id="KW-1185">Reference proteome</keyword>
<feature type="region of interest" description="Disordered" evidence="6">
    <location>
        <begin position="1"/>
        <end position="23"/>
    </location>
</feature>
<reference evidence="8 9" key="1">
    <citation type="submission" date="2023-08" db="EMBL/GenBank/DDBJ databases">
        <title>Black Yeasts Isolated from many extreme environments.</title>
        <authorList>
            <person name="Coleine C."/>
            <person name="Stajich J.E."/>
            <person name="Selbmann L."/>
        </authorList>
    </citation>
    <scope>NUCLEOTIDE SEQUENCE [LARGE SCALE GENOMIC DNA]</scope>
    <source>
        <strain evidence="8 9">CCFEE 5910</strain>
    </source>
</reference>
<feature type="domain" description="MADS-box" evidence="7">
    <location>
        <begin position="26"/>
        <end position="63"/>
    </location>
</feature>
<keyword evidence="4" id="KW-0804">Transcription</keyword>
<dbReference type="GO" id="GO:0005634">
    <property type="term" value="C:nucleus"/>
    <property type="evidence" value="ECO:0007669"/>
    <property type="project" value="UniProtKB-SubCell"/>
</dbReference>
<dbReference type="InterPro" id="IPR002100">
    <property type="entry name" value="TF_MADSbox"/>
</dbReference>
<dbReference type="AlphaFoldDB" id="A0AAN7Q7A9"/>
<comment type="caution">
    <text evidence="8">The sequence shown here is derived from an EMBL/GenBank/DDBJ whole genome shotgun (WGS) entry which is preliminary data.</text>
</comment>
<dbReference type="GO" id="GO:0003677">
    <property type="term" value="F:DNA binding"/>
    <property type="evidence" value="ECO:0007669"/>
    <property type="project" value="UniProtKB-KW"/>
</dbReference>
<protein>
    <recommendedName>
        <fullName evidence="7">MADS-box domain-containing protein</fullName>
    </recommendedName>
</protein>
<evidence type="ECO:0000256" key="2">
    <source>
        <dbReference type="ARBA" id="ARBA00023015"/>
    </source>
</evidence>
<keyword evidence="2" id="KW-0805">Transcription regulation</keyword>
<evidence type="ECO:0000313" key="8">
    <source>
        <dbReference type="EMBL" id="KAK5080477.1"/>
    </source>
</evidence>
<proteinExistence type="predicted"/>
<dbReference type="SUPFAM" id="SSF55455">
    <property type="entry name" value="SRF-like"/>
    <property type="match status" value="1"/>
</dbReference>
<evidence type="ECO:0000256" key="4">
    <source>
        <dbReference type="ARBA" id="ARBA00023163"/>
    </source>
</evidence>
<evidence type="ECO:0000256" key="1">
    <source>
        <dbReference type="ARBA" id="ARBA00004123"/>
    </source>
</evidence>
<evidence type="ECO:0000256" key="5">
    <source>
        <dbReference type="ARBA" id="ARBA00023242"/>
    </source>
</evidence>
<keyword evidence="5" id="KW-0539">Nucleus</keyword>
<dbReference type="Pfam" id="PF00319">
    <property type="entry name" value="SRF-TF"/>
    <property type="match status" value="1"/>
</dbReference>
<evidence type="ECO:0000259" key="7">
    <source>
        <dbReference type="Pfam" id="PF00319"/>
    </source>
</evidence>
<dbReference type="InterPro" id="IPR036879">
    <property type="entry name" value="TF_MADSbox_sf"/>
</dbReference>
<feature type="compositionally biased region" description="Basic residues" evidence="6">
    <location>
        <begin position="1"/>
        <end position="14"/>
    </location>
</feature>
<evidence type="ECO:0000313" key="9">
    <source>
        <dbReference type="Proteomes" id="UP001309876"/>
    </source>
</evidence>
<accession>A0AAN7Q7A9</accession>
<name>A0AAN7Q7A9_9EURO</name>
<dbReference type="GO" id="GO:0046983">
    <property type="term" value="F:protein dimerization activity"/>
    <property type="evidence" value="ECO:0007669"/>
    <property type="project" value="InterPro"/>
</dbReference>
<dbReference type="EMBL" id="JAVRRJ010000014">
    <property type="protein sequence ID" value="KAK5080477.1"/>
    <property type="molecule type" value="Genomic_DNA"/>
</dbReference>
<evidence type="ECO:0000256" key="6">
    <source>
        <dbReference type="SAM" id="MobiDB-lite"/>
    </source>
</evidence>
<organism evidence="8 9">
    <name type="scientific">Lithohypha guttulata</name>
    <dbReference type="NCBI Taxonomy" id="1690604"/>
    <lineage>
        <taxon>Eukaryota</taxon>
        <taxon>Fungi</taxon>
        <taxon>Dikarya</taxon>
        <taxon>Ascomycota</taxon>
        <taxon>Pezizomycotina</taxon>
        <taxon>Eurotiomycetes</taxon>
        <taxon>Chaetothyriomycetidae</taxon>
        <taxon>Chaetothyriales</taxon>
        <taxon>Trichomeriaceae</taxon>
        <taxon>Lithohypha</taxon>
    </lineage>
</organism>
<comment type="subcellular location">
    <subcellularLocation>
        <location evidence="1">Nucleus</location>
    </subcellularLocation>
</comment>
<keyword evidence="3" id="KW-0238">DNA-binding</keyword>
<gene>
    <name evidence="8" type="ORF">LTR05_008587</name>
</gene>
<dbReference type="Proteomes" id="UP001309876">
    <property type="component" value="Unassembled WGS sequence"/>
</dbReference>
<evidence type="ECO:0000256" key="3">
    <source>
        <dbReference type="ARBA" id="ARBA00023125"/>
    </source>
</evidence>